<dbReference type="PROSITE" id="PS50906">
    <property type="entry name" value="NIT"/>
    <property type="match status" value="1"/>
</dbReference>
<dbReference type="Pfam" id="PF08376">
    <property type="entry name" value="NIT"/>
    <property type="match status" value="1"/>
</dbReference>
<dbReference type="GO" id="GO:0016020">
    <property type="term" value="C:membrane"/>
    <property type="evidence" value="ECO:0007669"/>
    <property type="project" value="InterPro"/>
</dbReference>
<feature type="domain" description="HAMP" evidence="7">
    <location>
        <begin position="331"/>
        <end position="384"/>
    </location>
</feature>
<protein>
    <submittedName>
        <fullName evidence="9">Methyl-accepting chemotaxis protein</fullName>
    </submittedName>
</protein>
<evidence type="ECO:0000259" key="8">
    <source>
        <dbReference type="PROSITE" id="PS50906"/>
    </source>
</evidence>
<evidence type="ECO:0000256" key="2">
    <source>
        <dbReference type="ARBA" id="ARBA00029447"/>
    </source>
</evidence>
<dbReference type="PANTHER" id="PTHR32089">
    <property type="entry name" value="METHYL-ACCEPTING CHEMOTAXIS PROTEIN MCPB"/>
    <property type="match status" value="1"/>
</dbReference>
<evidence type="ECO:0000259" key="6">
    <source>
        <dbReference type="PROSITE" id="PS50111"/>
    </source>
</evidence>
<proteinExistence type="inferred from homology"/>
<evidence type="ECO:0000313" key="10">
    <source>
        <dbReference type="Proteomes" id="UP000192602"/>
    </source>
</evidence>
<dbReference type="OrthoDB" id="2489132at2"/>
<dbReference type="InterPro" id="IPR004089">
    <property type="entry name" value="MCPsignal_dom"/>
</dbReference>
<organism evidence="9 10">
    <name type="scientific">Nitratiruptor tergarcus DSM 16512</name>
    <dbReference type="NCBI Taxonomy" id="1069081"/>
    <lineage>
        <taxon>Bacteria</taxon>
        <taxon>Pseudomonadati</taxon>
        <taxon>Campylobacterota</taxon>
        <taxon>Epsilonproteobacteria</taxon>
        <taxon>Nautiliales</taxon>
        <taxon>Nitratiruptoraceae</taxon>
        <taxon>Nitratiruptor</taxon>
    </lineage>
</organism>
<feature type="domain" description="NIT" evidence="8">
    <location>
        <begin position="49"/>
        <end position="299"/>
    </location>
</feature>
<dbReference type="GO" id="GO:0007165">
    <property type="term" value="P:signal transduction"/>
    <property type="evidence" value="ECO:0007669"/>
    <property type="project" value="UniProtKB-KW"/>
</dbReference>
<keyword evidence="4" id="KW-0175">Coiled coil</keyword>
<keyword evidence="1 3" id="KW-0807">Transducer</keyword>
<evidence type="ECO:0000256" key="1">
    <source>
        <dbReference type="ARBA" id="ARBA00023224"/>
    </source>
</evidence>
<evidence type="ECO:0000259" key="7">
    <source>
        <dbReference type="PROSITE" id="PS50885"/>
    </source>
</evidence>
<feature type="coiled-coil region" evidence="4">
    <location>
        <begin position="439"/>
        <end position="466"/>
    </location>
</feature>
<dbReference type="EMBL" id="FWWZ01000001">
    <property type="protein sequence ID" value="SMC09563.1"/>
    <property type="molecule type" value="Genomic_DNA"/>
</dbReference>
<dbReference type="Proteomes" id="UP000192602">
    <property type="component" value="Unassembled WGS sequence"/>
</dbReference>
<dbReference type="InterPro" id="IPR013587">
    <property type="entry name" value="Nitrate/nitrite_sensing"/>
</dbReference>
<keyword evidence="5" id="KW-0472">Membrane</keyword>
<dbReference type="SUPFAM" id="SSF58104">
    <property type="entry name" value="Methyl-accepting chemotaxis protein (MCP) signaling domain"/>
    <property type="match status" value="1"/>
</dbReference>
<evidence type="ECO:0000256" key="5">
    <source>
        <dbReference type="SAM" id="Phobius"/>
    </source>
</evidence>
<evidence type="ECO:0000313" key="9">
    <source>
        <dbReference type="EMBL" id="SMC09563.1"/>
    </source>
</evidence>
<evidence type="ECO:0000256" key="3">
    <source>
        <dbReference type="PROSITE-ProRule" id="PRU00284"/>
    </source>
</evidence>
<dbReference type="RefSeq" id="WP_084275783.1">
    <property type="nucleotide sequence ID" value="NZ_AP026671.1"/>
</dbReference>
<comment type="similarity">
    <text evidence="2">Belongs to the methyl-accepting chemotaxis (MCP) protein family.</text>
</comment>
<keyword evidence="10" id="KW-1185">Reference proteome</keyword>
<dbReference type="AlphaFoldDB" id="A0A1W1WV13"/>
<dbReference type="PROSITE" id="PS50111">
    <property type="entry name" value="CHEMOTAXIS_TRANSDUC_2"/>
    <property type="match status" value="1"/>
</dbReference>
<accession>A0A1W1WV13</accession>
<dbReference type="PROSITE" id="PS50885">
    <property type="entry name" value="HAMP"/>
    <property type="match status" value="1"/>
</dbReference>
<feature type="domain" description="Methyl-accepting transducer" evidence="6">
    <location>
        <begin position="389"/>
        <end position="646"/>
    </location>
</feature>
<dbReference type="InterPro" id="IPR010910">
    <property type="entry name" value="Nitrate/nitrite_sensing_bac"/>
</dbReference>
<keyword evidence="5" id="KW-0812">Transmembrane</keyword>
<dbReference type="STRING" id="1069081.SAMN05660197_1380"/>
<evidence type="ECO:0000256" key="4">
    <source>
        <dbReference type="SAM" id="Coils"/>
    </source>
</evidence>
<feature type="transmembrane region" description="Helical" evidence="5">
    <location>
        <begin position="307"/>
        <end position="329"/>
    </location>
</feature>
<dbReference type="Pfam" id="PF00015">
    <property type="entry name" value="MCPsignal"/>
    <property type="match status" value="1"/>
</dbReference>
<keyword evidence="5" id="KW-1133">Transmembrane helix</keyword>
<reference evidence="10" key="1">
    <citation type="submission" date="2017-04" db="EMBL/GenBank/DDBJ databases">
        <authorList>
            <person name="Varghese N."/>
            <person name="Submissions S."/>
        </authorList>
    </citation>
    <scope>NUCLEOTIDE SEQUENCE [LARGE SCALE GENOMIC DNA]</scope>
    <source>
        <strain evidence="10">DSM 16512</strain>
    </source>
</reference>
<sequence>MIKTIKGKMLLLVLIFLVYAGVVGVRDLMRDYKEYQAAQQRKYDVLLSIKISNLVHELQKERGRSAGYLGSGGKKFVKKIRMQYQLTNKRLKELTTFLSSEQNQKRKSSIHSRINEILTSLRQLNTIRNKVLALNIDTKKAIGFYTSINGAFLLAIGEIAKKCDDALIAKELIAYDDFLLSKERAGIERAVLSATFAKDAFMPGFFAKFIRLMSEQKAFLDAFEIAAPAKLLHIYKNTLKGRAIEEVKRMEQIAIEHQATGGFEIDPDYWFDTITKKINLLKNIEDKIAYIIIQDNQKIIKQNKQELIVTLFITLLGISLVLFIGYLIIERTINTYIQTINTNLEEIVKTKDFSKQIPITSQDELSKIVHHINTLINFAKDAISHAKNGVQNDSKVAQELAQTAMDIGNNMEQEAYFVSQSAQNAQKIKSPLLNSVESLDNAQTDMQQANNLLQFSKENILKLVKEVKQSANKEEFIANELNKLVNLTNETTNVLTLIEEIANQTNLLALNAAIEAARAGEHGKGFAVVAEEVRGLAEKSRHHVEKINTTITQLLTQINSISKEIAKNAKNIMNLSNSVDNIEADVDSISSVMDETVKNSLHSSQQIKNILKNIEDIIADIDKINELSSLNARNVEEIATSTEYLYKQIELLRNKLQEYKT</sequence>
<dbReference type="SMART" id="SM00283">
    <property type="entry name" value="MA"/>
    <property type="match status" value="1"/>
</dbReference>
<dbReference type="PANTHER" id="PTHR32089:SF41">
    <property type="entry name" value="METHYL-ACCEPTING CHEMOTAXIS PROTEIN"/>
    <property type="match status" value="1"/>
</dbReference>
<name>A0A1W1WV13_9BACT</name>
<dbReference type="InterPro" id="IPR003660">
    <property type="entry name" value="HAMP_dom"/>
</dbReference>
<dbReference type="Gene3D" id="1.10.287.950">
    <property type="entry name" value="Methyl-accepting chemotaxis protein"/>
    <property type="match status" value="1"/>
</dbReference>
<gene>
    <name evidence="9" type="ORF">SAMN05660197_1380</name>
</gene>